<dbReference type="SUPFAM" id="SSF53649">
    <property type="entry name" value="Alkaline phosphatase-like"/>
    <property type="match status" value="1"/>
</dbReference>
<dbReference type="InterPro" id="IPR017850">
    <property type="entry name" value="Alkaline_phosphatase_core_sf"/>
</dbReference>
<evidence type="ECO:0000256" key="4">
    <source>
        <dbReference type="ARBA" id="ARBA00022837"/>
    </source>
</evidence>
<evidence type="ECO:0000256" key="2">
    <source>
        <dbReference type="ARBA" id="ARBA00022723"/>
    </source>
</evidence>
<dbReference type="Proteomes" id="UP000346198">
    <property type="component" value="Unassembled WGS sequence"/>
</dbReference>
<evidence type="ECO:0000313" key="8">
    <source>
        <dbReference type="Proteomes" id="UP000346198"/>
    </source>
</evidence>
<comment type="similarity">
    <text evidence="1">Belongs to the sulfatase family.</text>
</comment>
<feature type="domain" description="Sulfatase N-terminal" evidence="6">
    <location>
        <begin position="27"/>
        <end position="369"/>
    </location>
</feature>
<dbReference type="RefSeq" id="WP_136060164.1">
    <property type="nucleotide sequence ID" value="NZ_CAAHFH010000001.1"/>
</dbReference>
<dbReference type="InterPro" id="IPR024607">
    <property type="entry name" value="Sulfatase_CS"/>
</dbReference>
<dbReference type="Gene3D" id="3.30.1120.10">
    <property type="match status" value="1"/>
</dbReference>
<dbReference type="CDD" id="cd16143">
    <property type="entry name" value="ARS_like"/>
    <property type="match status" value="1"/>
</dbReference>
<keyword evidence="2" id="KW-0479">Metal-binding</keyword>
<keyword evidence="4" id="KW-0106">Calcium</keyword>
<name>A0A6C2UEX7_9BACT</name>
<accession>A0A6C2UEX7</accession>
<proteinExistence type="inferred from homology"/>
<organism evidence="7 8">
    <name type="scientific">Pontiella sulfatireligans</name>
    <dbReference type="NCBI Taxonomy" id="2750658"/>
    <lineage>
        <taxon>Bacteria</taxon>
        <taxon>Pseudomonadati</taxon>
        <taxon>Kiritimatiellota</taxon>
        <taxon>Kiritimatiellia</taxon>
        <taxon>Kiritimatiellales</taxon>
        <taxon>Pontiellaceae</taxon>
        <taxon>Pontiella</taxon>
    </lineage>
</organism>
<evidence type="ECO:0000256" key="1">
    <source>
        <dbReference type="ARBA" id="ARBA00008779"/>
    </source>
</evidence>
<dbReference type="Pfam" id="PF00884">
    <property type="entry name" value="Sulfatase"/>
    <property type="match status" value="1"/>
</dbReference>
<feature type="chain" id="PRO_5028995325" evidence="5">
    <location>
        <begin position="25"/>
        <end position="505"/>
    </location>
</feature>
<sequence length="505" mass="55151">MKRKRVVCGFGLGLLLLGTGYVSAQSPNIVIIYADDLGYGEVKALNPERCKLETPAIDSLARDGMVFTDGHSSSAVCTPSRYSMLTGRYSWRSKLQKGVLNPWGENLLNPERITMPELVRTKGYLTAAIGKWHLGWDWQKRDGSYVFDEPVRGGPVDHGYDYYFGPDVPDFPPFAWIENDRLTAMPTENSKPDPRGGRGGPLVPGWDPEAMLSTMAGKAADYFDERASDKNPFFLYFGLTSPHTPIVPSKAWQGKSGMGAYCDFVLETDHTVGQVLQALEKSGLDQNTLVFFSSDNGCSSGPSKSIKLAKELGHYTSGKLRGHKGSNFEGGTRVPFIVRWPGVVPAGSVCDQMVCQIDYMATVADVLGIEMPASAGVDSISFLPLLKEPQAAPPRETLILHNYYGEFALRDGPYKLILAPGNGQGFGGGPSDAEAIQRGDPMVQLYNLGDDVAETTNLANIHPERVQLMTEKLVSSVARGRTTPGKPLRNDAEIDLYKKHLHKGK</sequence>
<dbReference type="GO" id="GO:0046872">
    <property type="term" value="F:metal ion binding"/>
    <property type="evidence" value="ECO:0007669"/>
    <property type="project" value="UniProtKB-KW"/>
</dbReference>
<evidence type="ECO:0000256" key="3">
    <source>
        <dbReference type="ARBA" id="ARBA00022801"/>
    </source>
</evidence>
<gene>
    <name evidence="7" type="primary">atsA_75</name>
    <name evidence="7" type="ORF">SCARR_00758</name>
</gene>
<dbReference type="PROSITE" id="PS00523">
    <property type="entry name" value="SULFATASE_1"/>
    <property type="match status" value="1"/>
</dbReference>
<dbReference type="PROSITE" id="PS00149">
    <property type="entry name" value="SULFATASE_2"/>
    <property type="match status" value="1"/>
</dbReference>
<dbReference type="PANTHER" id="PTHR42693">
    <property type="entry name" value="ARYLSULFATASE FAMILY MEMBER"/>
    <property type="match status" value="1"/>
</dbReference>
<dbReference type="PANTHER" id="PTHR42693:SF53">
    <property type="entry name" value="ENDO-4-O-SULFATASE"/>
    <property type="match status" value="1"/>
</dbReference>
<reference evidence="7 8" key="1">
    <citation type="submission" date="2019-04" db="EMBL/GenBank/DDBJ databases">
        <authorList>
            <person name="Van Vliet M D."/>
        </authorList>
    </citation>
    <scope>NUCLEOTIDE SEQUENCE [LARGE SCALE GENOMIC DNA]</scope>
    <source>
        <strain evidence="7 8">F21</strain>
    </source>
</reference>
<protein>
    <submittedName>
        <fullName evidence="7">Arylsulfatase</fullName>
    </submittedName>
</protein>
<evidence type="ECO:0000313" key="7">
    <source>
        <dbReference type="EMBL" id="VGO18705.1"/>
    </source>
</evidence>
<dbReference type="InterPro" id="IPR000917">
    <property type="entry name" value="Sulfatase_N"/>
</dbReference>
<feature type="signal peptide" evidence="5">
    <location>
        <begin position="1"/>
        <end position="24"/>
    </location>
</feature>
<keyword evidence="3" id="KW-0378">Hydrolase</keyword>
<keyword evidence="5" id="KW-0732">Signal</keyword>
<dbReference type="Gene3D" id="3.40.720.10">
    <property type="entry name" value="Alkaline Phosphatase, subunit A"/>
    <property type="match status" value="1"/>
</dbReference>
<keyword evidence="8" id="KW-1185">Reference proteome</keyword>
<evidence type="ECO:0000256" key="5">
    <source>
        <dbReference type="SAM" id="SignalP"/>
    </source>
</evidence>
<dbReference type="AlphaFoldDB" id="A0A6C2UEX7"/>
<dbReference type="InterPro" id="IPR050738">
    <property type="entry name" value="Sulfatase"/>
</dbReference>
<evidence type="ECO:0000259" key="6">
    <source>
        <dbReference type="Pfam" id="PF00884"/>
    </source>
</evidence>
<dbReference type="GO" id="GO:0004065">
    <property type="term" value="F:arylsulfatase activity"/>
    <property type="evidence" value="ECO:0007669"/>
    <property type="project" value="TreeGrafter"/>
</dbReference>
<dbReference type="EMBL" id="CAAHFH010000001">
    <property type="protein sequence ID" value="VGO18705.1"/>
    <property type="molecule type" value="Genomic_DNA"/>
</dbReference>